<proteinExistence type="predicted"/>
<reference evidence="2" key="1">
    <citation type="journal article" date="2019" name="Int. J. Syst. Evol. Microbiol.">
        <title>The Global Catalogue of Microorganisms (GCM) 10K type strain sequencing project: providing services to taxonomists for standard genome sequencing and annotation.</title>
        <authorList>
            <consortium name="The Broad Institute Genomics Platform"/>
            <consortium name="The Broad Institute Genome Sequencing Center for Infectious Disease"/>
            <person name="Wu L."/>
            <person name="Ma J."/>
        </authorList>
    </citation>
    <scope>NUCLEOTIDE SEQUENCE [LARGE SCALE GENOMIC DNA]</scope>
    <source>
        <strain evidence="2">JCM 13004</strain>
    </source>
</reference>
<organism evidence="1 2">
    <name type="scientific">Kitasatospora nipponensis</name>
    <dbReference type="NCBI Taxonomy" id="258049"/>
    <lineage>
        <taxon>Bacteria</taxon>
        <taxon>Bacillati</taxon>
        <taxon>Actinomycetota</taxon>
        <taxon>Actinomycetes</taxon>
        <taxon>Kitasatosporales</taxon>
        <taxon>Streptomycetaceae</taxon>
        <taxon>Kitasatospora</taxon>
    </lineage>
</organism>
<comment type="caution">
    <text evidence="1">The sequence shown here is derived from an EMBL/GenBank/DDBJ whole genome shotgun (WGS) entry which is preliminary data.</text>
</comment>
<evidence type="ECO:0000313" key="1">
    <source>
        <dbReference type="EMBL" id="GAA1215909.1"/>
    </source>
</evidence>
<dbReference type="Proteomes" id="UP001500037">
    <property type="component" value="Unassembled WGS sequence"/>
</dbReference>
<dbReference type="RefSeq" id="WP_344437860.1">
    <property type="nucleotide sequence ID" value="NZ_BAAALF010000002.1"/>
</dbReference>
<accession>A0ABP4G708</accession>
<dbReference type="EMBL" id="BAAALF010000002">
    <property type="protein sequence ID" value="GAA1215909.1"/>
    <property type="molecule type" value="Genomic_DNA"/>
</dbReference>
<evidence type="ECO:0000313" key="2">
    <source>
        <dbReference type="Proteomes" id="UP001500037"/>
    </source>
</evidence>
<protein>
    <submittedName>
        <fullName evidence="1">Uncharacterized protein</fullName>
    </submittedName>
</protein>
<keyword evidence="2" id="KW-1185">Reference proteome</keyword>
<name>A0ABP4G708_9ACTN</name>
<gene>
    <name evidence="1" type="ORF">GCM10009665_02140</name>
</gene>
<sequence length="147" mass="15951">MAASVRPDPIGRARIRPAEVRPAEVRPAEVWPERAARTGRPTLEVFEHGELVDVLVASTLNGELLRGARRAVSDGRTAGFAWGRVAADGTPPSVAFAGARLRPLWRPVRLRLVEGGFWLAWAPGPLVGVLARRPDGGAERLRPGHRH</sequence>